<name>A0A363NXA3_9SPHI</name>
<keyword evidence="1" id="KW-0812">Transmembrane</keyword>
<reference evidence="2 3" key="1">
    <citation type="submission" date="2018-04" db="EMBL/GenBank/DDBJ databases">
        <title>Sphingobacterium sp. M46 Genome.</title>
        <authorList>
            <person name="Cheng J."/>
            <person name="Li Y."/>
        </authorList>
    </citation>
    <scope>NUCLEOTIDE SEQUENCE [LARGE SCALE GENOMIC DNA]</scope>
    <source>
        <strain evidence="2 3">M46</strain>
    </source>
</reference>
<dbReference type="EMBL" id="QCXX01000002">
    <property type="protein sequence ID" value="PUV25348.1"/>
    <property type="molecule type" value="Genomic_DNA"/>
</dbReference>
<organism evidence="2 3">
    <name type="scientific">Sphingobacterium athyrii</name>
    <dbReference type="NCBI Taxonomy" id="2152717"/>
    <lineage>
        <taxon>Bacteria</taxon>
        <taxon>Pseudomonadati</taxon>
        <taxon>Bacteroidota</taxon>
        <taxon>Sphingobacteriia</taxon>
        <taxon>Sphingobacteriales</taxon>
        <taxon>Sphingobacteriaceae</taxon>
        <taxon>Sphingobacterium</taxon>
    </lineage>
</organism>
<evidence type="ECO:0000256" key="1">
    <source>
        <dbReference type="SAM" id="Phobius"/>
    </source>
</evidence>
<keyword evidence="1" id="KW-1133">Transmembrane helix</keyword>
<comment type="caution">
    <text evidence="2">The sequence shown here is derived from an EMBL/GenBank/DDBJ whole genome shotgun (WGS) entry which is preliminary data.</text>
</comment>
<evidence type="ECO:0000313" key="3">
    <source>
        <dbReference type="Proteomes" id="UP000250831"/>
    </source>
</evidence>
<accession>A0A363NXA3</accession>
<evidence type="ECO:0000313" key="2">
    <source>
        <dbReference type="EMBL" id="PUV25348.1"/>
    </source>
</evidence>
<gene>
    <name evidence="2" type="ORF">DCO56_10525</name>
</gene>
<feature type="transmembrane region" description="Helical" evidence="1">
    <location>
        <begin position="43"/>
        <end position="64"/>
    </location>
</feature>
<feature type="transmembrane region" description="Helical" evidence="1">
    <location>
        <begin position="16"/>
        <end position="37"/>
    </location>
</feature>
<dbReference type="AlphaFoldDB" id="A0A363NXA3"/>
<proteinExistence type="predicted"/>
<keyword evidence="3" id="KW-1185">Reference proteome</keyword>
<keyword evidence="1" id="KW-0472">Membrane</keyword>
<dbReference type="RefSeq" id="WP_108633681.1">
    <property type="nucleotide sequence ID" value="NZ_QCXX01000002.1"/>
</dbReference>
<dbReference type="Proteomes" id="UP000250831">
    <property type="component" value="Unassembled WGS sequence"/>
</dbReference>
<dbReference type="NCBIfam" id="NF041635">
    <property type="entry name" value="STM3941_fam"/>
    <property type="match status" value="1"/>
</dbReference>
<protein>
    <submittedName>
        <fullName evidence="2">Uncharacterized protein</fullName>
    </submittedName>
</protein>
<dbReference type="InterPro" id="IPR048136">
    <property type="entry name" value="STM3941-like"/>
</dbReference>
<sequence length="169" mass="18930">MNEIIIEFDNKKRLKLVCLGVVFTVAALAFAYYIFFVAEKIRIAHGTMMLMLGCLGIYFIIVGLKSLFDKDRTGLILNSDGIHFKGTPLGKAIGLIKWNAVQSVSEGIAHRSPFVSLKLQNPEDHIQNLSSQLQQFVISNGIAVTADQLAVDFNELKSLIADYHQRYRQ</sequence>
<dbReference type="OrthoDB" id="707001at2"/>